<proteinExistence type="predicted"/>
<accession>A0AAN8MCB6</accession>
<evidence type="ECO:0000256" key="1">
    <source>
        <dbReference type="SAM" id="Phobius"/>
    </source>
</evidence>
<sequence>MLPLPVFLPLPGTWLCLIFLCVAGRPAIAPVGIGFRYVLYTCCFVCFSSLYFFIYYGRIIKDEILISCSEQNGTCQ</sequence>
<evidence type="ECO:0000313" key="2">
    <source>
        <dbReference type="EMBL" id="KAK6324077.1"/>
    </source>
</evidence>
<name>A0AAN8MCB6_9TELE</name>
<keyword evidence="1" id="KW-0472">Membrane</keyword>
<feature type="transmembrane region" description="Helical" evidence="1">
    <location>
        <begin position="37"/>
        <end position="57"/>
    </location>
</feature>
<feature type="transmembrane region" description="Helical" evidence="1">
    <location>
        <begin position="6"/>
        <end position="25"/>
    </location>
</feature>
<reference evidence="2 3" key="1">
    <citation type="submission" date="2021-04" db="EMBL/GenBank/DDBJ databases">
        <authorList>
            <person name="De Guttry C."/>
            <person name="Zahm M."/>
            <person name="Klopp C."/>
            <person name="Cabau C."/>
            <person name="Louis A."/>
            <person name="Berthelot C."/>
            <person name="Parey E."/>
            <person name="Roest Crollius H."/>
            <person name="Montfort J."/>
            <person name="Robinson-Rechavi M."/>
            <person name="Bucao C."/>
            <person name="Bouchez O."/>
            <person name="Gislard M."/>
            <person name="Lluch J."/>
            <person name="Milhes M."/>
            <person name="Lampietro C."/>
            <person name="Lopez Roques C."/>
            <person name="Donnadieu C."/>
            <person name="Braasch I."/>
            <person name="Desvignes T."/>
            <person name="Postlethwait J."/>
            <person name="Bobe J."/>
            <person name="Wedekind C."/>
            <person name="Guiguen Y."/>
        </authorList>
    </citation>
    <scope>NUCLEOTIDE SEQUENCE [LARGE SCALE GENOMIC DNA]</scope>
    <source>
        <strain evidence="2">Cs_M1</strain>
        <tissue evidence="2">Blood</tissue>
    </source>
</reference>
<dbReference type="Proteomes" id="UP001356427">
    <property type="component" value="Unassembled WGS sequence"/>
</dbReference>
<protein>
    <submittedName>
        <fullName evidence="2">Uncharacterized protein</fullName>
    </submittedName>
</protein>
<keyword evidence="3" id="KW-1185">Reference proteome</keyword>
<gene>
    <name evidence="2" type="ORF">J4Q44_G00064160</name>
</gene>
<organism evidence="2 3">
    <name type="scientific">Coregonus suidteri</name>
    <dbReference type="NCBI Taxonomy" id="861788"/>
    <lineage>
        <taxon>Eukaryota</taxon>
        <taxon>Metazoa</taxon>
        <taxon>Chordata</taxon>
        <taxon>Craniata</taxon>
        <taxon>Vertebrata</taxon>
        <taxon>Euteleostomi</taxon>
        <taxon>Actinopterygii</taxon>
        <taxon>Neopterygii</taxon>
        <taxon>Teleostei</taxon>
        <taxon>Protacanthopterygii</taxon>
        <taxon>Salmoniformes</taxon>
        <taxon>Salmonidae</taxon>
        <taxon>Coregoninae</taxon>
        <taxon>Coregonus</taxon>
    </lineage>
</organism>
<evidence type="ECO:0000313" key="3">
    <source>
        <dbReference type="Proteomes" id="UP001356427"/>
    </source>
</evidence>
<keyword evidence="1" id="KW-1133">Transmembrane helix</keyword>
<dbReference type="EMBL" id="JAGTTL010000004">
    <property type="protein sequence ID" value="KAK6324077.1"/>
    <property type="molecule type" value="Genomic_DNA"/>
</dbReference>
<dbReference type="AlphaFoldDB" id="A0AAN8MCB6"/>
<comment type="caution">
    <text evidence="2">The sequence shown here is derived from an EMBL/GenBank/DDBJ whole genome shotgun (WGS) entry which is preliminary data.</text>
</comment>
<keyword evidence="1" id="KW-0812">Transmembrane</keyword>